<name>A0A1T4N3M0_9HYPH</name>
<evidence type="ECO:0000259" key="7">
    <source>
        <dbReference type="Pfam" id="PF13505"/>
    </source>
</evidence>
<dbReference type="InterPro" id="IPR011250">
    <property type="entry name" value="OMP/PagP_B-barrel"/>
</dbReference>
<accession>A0A1T4N3M0</accession>
<feature type="chain" id="PRO_5013092055" evidence="6">
    <location>
        <begin position="24"/>
        <end position="221"/>
    </location>
</feature>
<dbReference type="Proteomes" id="UP000190135">
    <property type="component" value="Unassembled WGS sequence"/>
</dbReference>
<sequence length="221" mass="22741">MRSLRIASISLCALVISAGAAFAADAVVAEPPAPAPVLNEPVQVWSGPYAGVFVGYDFKNVDQSGSGASFDGDGFVGGVYTGYNWQKGSIVYGVEGDIGLSGVDAAGFNTATASEINSDDSNVFGSLRGRVGVAYDPFLVFATGGVAVAENELKIGNTSDSNTHVGYTVGGGVEAKISDNITSRLEYRYSDYGSEDYAIGGTTVSSGFDEHSIRAGVALKF</sequence>
<dbReference type="GO" id="GO:0009279">
    <property type="term" value="C:cell outer membrane"/>
    <property type="evidence" value="ECO:0007669"/>
    <property type="project" value="UniProtKB-SubCell"/>
</dbReference>
<feature type="signal peptide" evidence="6">
    <location>
        <begin position="1"/>
        <end position="23"/>
    </location>
</feature>
<evidence type="ECO:0000256" key="2">
    <source>
        <dbReference type="ARBA" id="ARBA00022729"/>
    </source>
</evidence>
<keyword evidence="4" id="KW-0998">Cell outer membrane</keyword>
<feature type="domain" description="Outer membrane protein beta-barrel" evidence="7">
    <location>
        <begin position="33"/>
        <end position="221"/>
    </location>
</feature>
<keyword evidence="9" id="KW-1185">Reference proteome</keyword>
<dbReference type="EMBL" id="FUXL01000002">
    <property type="protein sequence ID" value="SJZ73970.1"/>
    <property type="molecule type" value="Genomic_DNA"/>
</dbReference>
<keyword evidence="3" id="KW-0472">Membrane</keyword>
<dbReference type="SUPFAM" id="SSF56925">
    <property type="entry name" value="OMPA-like"/>
    <property type="match status" value="1"/>
</dbReference>
<evidence type="ECO:0000313" key="9">
    <source>
        <dbReference type="Proteomes" id="UP000190135"/>
    </source>
</evidence>
<evidence type="ECO:0000256" key="3">
    <source>
        <dbReference type="ARBA" id="ARBA00023136"/>
    </source>
</evidence>
<dbReference type="Pfam" id="PF13505">
    <property type="entry name" value="OMP_b-brl"/>
    <property type="match status" value="1"/>
</dbReference>
<dbReference type="RefSeq" id="WP_078707059.1">
    <property type="nucleotide sequence ID" value="NZ_FUXL01000002.1"/>
</dbReference>
<comment type="subcellular location">
    <subcellularLocation>
        <location evidence="1">Cell outer membrane</location>
    </subcellularLocation>
</comment>
<dbReference type="AlphaFoldDB" id="A0A1T4N3M0"/>
<evidence type="ECO:0000313" key="8">
    <source>
        <dbReference type="EMBL" id="SJZ73970.1"/>
    </source>
</evidence>
<protein>
    <submittedName>
        <fullName evidence="8">Outer membrane immunogenic protein</fullName>
    </submittedName>
</protein>
<evidence type="ECO:0000256" key="4">
    <source>
        <dbReference type="ARBA" id="ARBA00023237"/>
    </source>
</evidence>
<comment type="similarity">
    <text evidence="5">Belongs to the Omp25/RopB family.</text>
</comment>
<keyword evidence="2 6" id="KW-0732">Signal</keyword>
<dbReference type="PANTHER" id="PTHR34001">
    <property type="entry name" value="BLL7405 PROTEIN"/>
    <property type="match status" value="1"/>
</dbReference>
<reference evidence="8 9" key="1">
    <citation type="submission" date="2017-02" db="EMBL/GenBank/DDBJ databases">
        <authorList>
            <person name="Peterson S.W."/>
        </authorList>
    </citation>
    <scope>NUCLEOTIDE SEQUENCE [LARGE SCALE GENOMIC DNA]</scope>
    <source>
        <strain evidence="8 9">USBA 369</strain>
    </source>
</reference>
<organism evidence="8 9">
    <name type="scientific">Consotaella salsifontis</name>
    <dbReference type="NCBI Taxonomy" id="1365950"/>
    <lineage>
        <taxon>Bacteria</taxon>
        <taxon>Pseudomonadati</taxon>
        <taxon>Pseudomonadota</taxon>
        <taxon>Alphaproteobacteria</taxon>
        <taxon>Hyphomicrobiales</taxon>
        <taxon>Aurantimonadaceae</taxon>
        <taxon>Consotaella</taxon>
    </lineage>
</organism>
<gene>
    <name evidence="8" type="ORF">SAMN05428963_102412</name>
</gene>
<evidence type="ECO:0000256" key="5">
    <source>
        <dbReference type="ARBA" id="ARBA00038306"/>
    </source>
</evidence>
<dbReference type="InterPro" id="IPR051692">
    <property type="entry name" value="OMP-like"/>
</dbReference>
<proteinExistence type="inferred from homology"/>
<evidence type="ECO:0000256" key="1">
    <source>
        <dbReference type="ARBA" id="ARBA00004442"/>
    </source>
</evidence>
<dbReference type="STRING" id="1365950.SAMN05428963_102412"/>
<dbReference type="InterPro" id="IPR027385">
    <property type="entry name" value="Beta-barrel_OMP"/>
</dbReference>
<dbReference type="OrthoDB" id="8455142at2"/>
<evidence type="ECO:0000256" key="6">
    <source>
        <dbReference type="SAM" id="SignalP"/>
    </source>
</evidence>
<dbReference type="PANTHER" id="PTHR34001:SF3">
    <property type="entry name" value="BLL7405 PROTEIN"/>
    <property type="match status" value="1"/>
</dbReference>
<dbReference type="Gene3D" id="2.40.160.20">
    <property type="match status" value="1"/>
</dbReference>